<gene>
    <name evidence="1" type="ORF">CROQUDRAFT_673335</name>
</gene>
<protein>
    <submittedName>
        <fullName evidence="1">Uncharacterized protein</fullName>
    </submittedName>
</protein>
<evidence type="ECO:0000313" key="2">
    <source>
        <dbReference type="Proteomes" id="UP000886653"/>
    </source>
</evidence>
<comment type="caution">
    <text evidence="1">The sequence shown here is derived from an EMBL/GenBank/DDBJ whole genome shotgun (WGS) entry which is preliminary data.</text>
</comment>
<name>A0A9P6NF12_9BASI</name>
<keyword evidence="2" id="KW-1185">Reference proteome</keyword>
<dbReference type="EMBL" id="MU167337">
    <property type="protein sequence ID" value="KAG0142818.1"/>
    <property type="molecule type" value="Genomic_DNA"/>
</dbReference>
<organism evidence="1 2">
    <name type="scientific">Cronartium quercuum f. sp. fusiforme G11</name>
    <dbReference type="NCBI Taxonomy" id="708437"/>
    <lineage>
        <taxon>Eukaryota</taxon>
        <taxon>Fungi</taxon>
        <taxon>Dikarya</taxon>
        <taxon>Basidiomycota</taxon>
        <taxon>Pucciniomycotina</taxon>
        <taxon>Pucciniomycetes</taxon>
        <taxon>Pucciniales</taxon>
        <taxon>Coleosporiaceae</taxon>
        <taxon>Cronartium</taxon>
    </lineage>
</organism>
<dbReference type="AlphaFoldDB" id="A0A9P6NF12"/>
<proteinExistence type="predicted"/>
<sequence>MQSHQDNQVGAYDNSRRLDHYSDSYGYPSHQVTMSRDRWNGYRPRSNFESRNDCNFPDSRLGRLDDRLVSERLRHAEQALRDFHTGYDDTFSHSSGTSPHWACPCGTSGYDRTSRYSSQYHPCSCGLQADLGPISRSLYLDTPLSLTGKRHGSEIEYPRGRGRTGYTLGESLPRSTIRKLEQRARAFTSASGCLCYPNYSRSLPSYGQYFPQERSSVYSSAFTTRPWLNEGRLRRASSGTHLAGYGCGY</sequence>
<reference evidence="1" key="1">
    <citation type="submission" date="2013-11" db="EMBL/GenBank/DDBJ databases">
        <title>Genome sequence of the fusiform rust pathogen reveals effectors for host alternation and coevolution with pine.</title>
        <authorList>
            <consortium name="DOE Joint Genome Institute"/>
            <person name="Smith K."/>
            <person name="Pendleton A."/>
            <person name="Kubisiak T."/>
            <person name="Anderson C."/>
            <person name="Salamov A."/>
            <person name="Aerts A."/>
            <person name="Riley R."/>
            <person name="Clum A."/>
            <person name="Lindquist E."/>
            <person name="Ence D."/>
            <person name="Campbell M."/>
            <person name="Kronenberg Z."/>
            <person name="Feau N."/>
            <person name="Dhillon B."/>
            <person name="Hamelin R."/>
            <person name="Burleigh J."/>
            <person name="Smith J."/>
            <person name="Yandell M."/>
            <person name="Nelson C."/>
            <person name="Grigoriev I."/>
            <person name="Davis J."/>
        </authorList>
    </citation>
    <scope>NUCLEOTIDE SEQUENCE</scope>
    <source>
        <strain evidence="1">G11</strain>
    </source>
</reference>
<dbReference type="Proteomes" id="UP000886653">
    <property type="component" value="Unassembled WGS sequence"/>
</dbReference>
<evidence type="ECO:0000313" key="1">
    <source>
        <dbReference type="EMBL" id="KAG0142818.1"/>
    </source>
</evidence>
<accession>A0A9P6NF12</accession>